<evidence type="ECO:0000313" key="4">
    <source>
        <dbReference type="EMBL" id="MBB5071391.1"/>
    </source>
</evidence>
<dbReference type="EMBL" id="JACHIV010000001">
    <property type="protein sequence ID" value="MBB5071391.1"/>
    <property type="molecule type" value="Genomic_DNA"/>
</dbReference>
<protein>
    <submittedName>
        <fullName evidence="4">Murein DD-endopeptidase MepM/ murein hydrolase activator NlpD</fullName>
    </submittedName>
</protein>
<organism evidence="4 5">
    <name type="scientific">Saccharopolyspora gloriosae</name>
    <dbReference type="NCBI Taxonomy" id="455344"/>
    <lineage>
        <taxon>Bacteria</taxon>
        <taxon>Bacillati</taxon>
        <taxon>Actinomycetota</taxon>
        <taxon>Actinomycetes</taxon>
        <taxon>Pseudonocardiales</taxon>
        <taxon>Pseudonocardiaceae</taxon>
        <taxon>Saccharopolyspora</taxon>
    </lineage>
</organism>
<feature type="domain" description="M23ase beta-sheet core" evidence="3">
    <location>
        <begin position="87"/>
        <end position="181"/>
    </location>
</feature>
<dbReference type="PANTHER" id="PTHR21666">
    <property type="entry name" value="PEPTIDASE-RELATED"/>
    <property type="match status" value="1"/>
</dbReference>
<proteinExistence type="predicted"/>
<dbReference type="AlphaFoldDB" id="A0A840NK00"/>
<feature type="region of interest" description="Disordered" evidence="2">
    <location>
        <begin position="46"/>
        <end position="89"/>
    </location>
</feature>
<accession>A0A840NK00</accession>
<dbReference type="CDD" id="cd12797">
    <property type="entry name" value="M23_peptidase"/>
    <property type="match status" value="1"/>
</dbReference>
<dbReference type="Gene3D" id="2.70.70.10">
    <property type="entry name" value="Glucose Permease (Domain IIA)"/>
    <property type="match status" value="1"/>
</dbReference>
<gene>
    <name evidence="4" type="ORF">BJ969_004479</name>
</gene>
<dbReference type="InterPro" id="IPR011055">
    <property type="entry name" value="Dup_hybrid_motif"/>
</dbReference>
<name>A0A840NK00_9PSEU</name>
<evidence type="ECO:0000259" key="3">
    <source>
        <dbReference type="Pfam" id="PF01551"/>
    </source>
</evidence>
<dbReference type="PANTHER" id="PTHR21666:SF289">
    <property type="entry name" value="L-ALA--D-GLU ENDOPEPTIDASE"/>
    <property type="match status" value="1"/>
</dbReference>
<dbReference type="GO" id="GO:0004222">
    <property type="term" value="F:metalloendopeptidase activity"/>
    <property type="evidence" value="ECO:0007669"/>
    <property type="project" value="TreeGrafter"/>
</dbReference>
<dbReference type="InterPro" id="IPR016047">
    <property type="entry name" value="M23ase_b-sheet_dom"/>
</dbReference>
<evidence type="ECO:0000256" key="2">
    <source>
        <dbReference type="SAM" id="MobiDB-lite"/>
    </source>
</evidence>
<keyword evidence="4" id="KW-0378">Hydrolase</keyword>
<evidence type="ECO:0000256" key="1">
    <source>
        <dbReference type="ARBA" id="ARBA00022729"/>
    </source>
</evidence>
<dbReference type="SUPFAM" id="SSF51261">
    <property type="entry name" value="Duplicated hybrid motif"/>
    <property type="match status" value="1"/>
</dbReference>
<keyword evidence="1" id="KW-0732">Signal</keyword>
<sequence>MLPLPRIFPVRAGHRRSGHVRPALLARLLPVLLIVAPAVLPGTAATAPGAEPGAEAPPPPRNGWHHPLPGSAVSRPFAPPTSAYGPGHRGVDLSGVPGATVAAADAGVVGYAGQLAGRPVVSIEHAGGLRTTYEPVRPTVEAGRRVAAGQPIGVLEAGHPGCAAPACLHWGARRDADYLDPLALLGAVEVRLLPWDAAAPVGS</sequence>
<dbReference type="RefSeq" id="WP_184481706.1">
    <property type="nucleotide sequence ID" value="NZ_JACHIV010000001.1"/>
</dbReference>
<dbReference type="Proteomes" id="UP000580474">
    <property type="component" value="Unassembled WGS sequence"/>
</dbReference>
<dbReference type="InterPro" id="IPR050570">
    <property type="entry name" value="Cell_wall_metabolism_enzyme"/>
</dbReference>
<dbReference type="Pfam" id="PF01551">
    <property type="entry name" value="Peptidase_M23"/>
    <property type="match status" value="1"/>
</dbReference>
<comment type="caution">
    <text evidence="4">The sequence shown here is derived from an EMBL/GenBank/DDBJ whole genome shotgun (WGS) entry which is preliminary data.</text>
</comment>
<evidence type="ECO:0000313" key="5">
    <source>
        <dbReference type="Proteomes" id="UP000580474"/>
    </source>
</evidence>
<reference evidence="4 5" key="1">
    <citation type="submission" date="2020-08" db="EMBL/GenBank/DDBJ databases">
        <title>Sequencing the genomes of 1000 actinobacteria strains.</title>
        <authorList>
            <person name="Klenk H.-P."/>
        </authorList>
    </citation>
    <scope>NUCLEOTIDE SEQUENCE [LARGE SCALE GENOMIC DNA]</scope>
    <source>
        <strain evidence="4 5">DSM 45582</strain>
    </source>
</reference>
<keyword evidence="5" id="KW-1185">Reference proteome</keyword>